<dbReference type="PROSITE" id="PS50860">
    <property type="entry name" value="AA_TRNA_LIGASE_II_ALA"/>
    <property type="match status" value="1"/>
</dbReference>
<evidence type="ECO:0000259" key="12">
    <source>
        <dbReference type="PROSITE" id="PS50860"/>
    </source>
</evidence>
<dbReference type="AlphaFoldDB" id="A0A382XLH0"/>
<reference evidence="13" key="1">
    <citation type="submission" date="2018-05" db="EMBL/GenBank/DDBJ databases">
        <authorList>
            <person name="Lanie J.A."/>
            <person name="Ng W.-L."/>
            <person name="Kazmierczak K.M."/>
            <person name="Andrzejewski T.M."/>
            <person name="Davidsen T.M."/>
            <person name="Wayne K.J."/>
            <person name="Tettelin H."/>
            <person name="Glass J.I."/>
            <person name="Rusch D."/>
            <person name="Podicherti R."/>
            <person name="Tsui H.-C.T."/>
            <person name="Winkler M.E."/>
        </authorList>
    </citation>
    <scope>NUCLEOTIDE SEQUENCE</scope>
</reference>
<dbReference type="GO" id="GO:0002161">
    <property type="term" value="F:aminoacyl-tRNA deacylase activity"/>
    <property type="evidence" value="ECO:0007669"/>
    <property type="project" value="TreeGrafter"/>
</dbReference>
<dbReference type="GO" id="GO:0004813">
    <property type="term" value="F:alanine-tRNA ligase activity"/>
    <property type="evidence" value="ECO:0007669"/>
    <property type="project" value="UniProtKB-EC"/>
</dbReference>
<dbReference type="InterPro" id="IPR003156">
    <property type="entry name" value="DHHA1_dom"/>
</dbReference>
<dbReference type="Gene3D" id="3.10.310.40">
    <property type="match status" value="1"/>
</dbReference>
<evidence type="ECO:0000256" key="9">
    <source>
        <dbReference type="ARBA" id="ARBA00022917"/>
    </source>
</evidence>
<feature type="domain" description="Alanyl-transfer RNA synthetases family profile" evidence="12">
    <location>
        <begin position="1"/>
        <end position="64"/>
    </location>
</feature>
<dbReference type="Gene3D" id="6.10.250.550">
    <property type="match status" value="1"/>
</dbReference>
<keyword evidence="7" id="KW-0067">ATP-binding</keyword>
<evidence type="ECO:0000256" key="10">
    <source>
        <dbReference type="ARBA" id="ARBA00023146"/>
    </source>
</evidence>
<accession>A0A382XLH0</accession>
<keyword evidence="5" id="KW-0436">Ligase</keyword>
<proteinExistence type="inferred from homology"/>
<dbReference type="GO" id="GO:0005829">
    <property type="term" value="C:cytosol"/>
    <property type="evidence" value="ECO:0007669"/>
    <property type="project" value="TreeGrafter"/>
</dbReference>
<feature type="coiled-coil region" evidence="11">
    <location>
        <begin position="80"/>
        <end position="107"/>
    </location>
</feature>
<dbReference type="FunFam" id="3.10.310.40:FF:000001">
    <property type="entry name" value="Alanine--tRNA ligase"/>
    <property type="match status" value="1"/>
</dbReference>
<dbReference type="GO" id="GO:0045892">
    <property type="term" value="P:negative regulation of DNA-templated transcription"/>
    <property type="evidence" value="ECO:0007669"/>
    <property type="project" value="TreeGrafter"/>
</dbReference>
<dbReference type="EC" id="6.1.1.7" evidence="2"/>
<name>A0A382XLH0_9ZZZZ</name>
<dbReference type="Gene3D" id="3.30.980.10">
    <property type="entry name" value="Threonyl-trna Synthetase, Chain A, domain 2"/>
    <property type="match status" value="1"/>
</dbReference>
<dbReference type="SUPFAM" id="SSF55186">
    <property type="entry name" value="ThrRS/AlaRS common domain"/>
    <property type="match status" value="1"/>
</dbReference>
<evidence type="ECO:0000256" key="3">
    <source>
        <dbReference type="ARBA" id="ARBA00017959"/>
    </source>
</evidence>
<dbReference type="InterPro" id="IPR012947">
    <property type="entry name" value="tRNA_SAD"/>
</dbReference>
<organism evidence="13">
    <name type="scientific">marine metagenome</name>
    <dbReference type="NCBI Taxonomy" id="408172"/>
    <lineage>
        <taxon>unclassified sequences</taxon>
        <taxon>metagenomes</taxon>
        <taxon>ecological metagenomes</taxon>
    </lineage>
</organism>
<evidence type="ECO:0000313" key="13">
    <source>
        <dbReference type="EMBL" id="SVD71803.1"/>
    </source>
</evidence>
<sequence>EKYSEEVRVLTMGEGFSIELCGGTHASRTGDIGLFRIVSEQGIASGVRRIEALTGQIAIMEVEAADDLLTETSILIKADRTSLAEKIQALVDQNKKLEKTVAELNRKVASGDGQDLAESATDLGDFKLLVSLLDGADPKSLPDALDRLKNQLGTGIVVLGTVNDGKVGLIAGVTKDLTDRFNAGEVVNHVAGQVGGKGGGRRDMARAGGSDVAALPGALESVEAYIRNLL</sequence>
<evidence type="ECO:0000256" key="6">
    <source>
        <dbReference type="ARBA" id="ARBA00022741"/>
    </source>
</evidence>
<dbReference type="InterPro" id="IPR050058">
    <property type="entry name" value="Ala-tRNA_ligase"/>
</dbReference>
<dbReference type="Gene3D" id="3.30.54.20">
    <property type="match status" value="1"/>
</dbReference>
<dbReference type="Pfam" id="PF07973">
    <property type="entry name" value="tRNA_SAD"/>
    <property type="match status" value="1"/>
</dbReference>
<evidence type="ECO:0000256" key="7">
    <source>
        <dbReference type="ARBA" id="ARBA00022840"/>
    </source>
</evidence>
<dbReference type="GO" id="GO:0006419">
    <property type="term" value="P:alanyl-tRNA aminoacylation"/>
    <property type="evidence" value="ECO:0007669"/>
    <property type="project" value="InterPro"/>
</dbReference>
<keyword evidence="6" id="KW-0547">Nucleotide-binding</keyword>
<gene>
    <name evidence="13" type="ORF">METZ01_LOCUS424657</name>
</gene>
<feature type="non-terminal residue" evidence="13">
    <location>
        <position position="1"/>
    </location>
</feature>
<dbReference type="Pfam" id="PF02272">
    <property type="entry name" value="DHHA1"/>
    <property type="match status" value="1"/>
</dbReference>
<keyword evidence="9" id="KW-0648">Protein biosynthesis</keyword>
<evidence type="ECO:0000256" key="5">
    <source>
        <dbReference type="ARBA" id="ARBA00022598"/>
    </source>
</evidence>
<dbReference type="InterPro" id="IPR018163">
    <property type="entry name" value="Thr/Ala-tRNA-synth_IIc_edit"/>
</dbReference>
<evidence type="ECO:0000256" key="1">
    <source>
        <dbReference type="ARBA" id="ARBA00008226"/>
    </source>
</evidence>
<dbReference type="PANTHER" id="PTHR11777:SF9">
    <property type="entry name" value="ALANINE--TRNA LIGASE, CYTOPLASMIC"/>
    <property type="match status" value="1"/>
</dbReference>
<comment type="similarity">
    <text evidence="1">Belongs to the class-II aminoacyl-tRNA synthetase family.</text>
</comment>
<keyword evidence="10" id="KW-0030">Aminoacyl-tRNA synthetase</keyword>
<keyword evidence="4" id="KW-0820">tRNA-binding</keyword>
<dbReference type="GO" id="GO:0000049">
    <property type="term" value="F:tRNA binding"/>
    <property type="evidence" value="ECO:0007669"/>
    <property type="project" value="UniProtKB-KW"/>
</dbReference>
<evidence type="ECO:0000256" key="2">
    <source>
        <dbReference type="ARBA" id="ARBA00013168"/>
    </source>
</evidence>
<dbReference type="EMBL" id="UINC01168663">
    <property type="protein sequence ID" value="SVD71803.1"/>
    <property type="molecule type" value="Genomic_DNA"/>
</dbReference>
<protein>
    <recommendedName>
        <fullName evidence="3">Alanine--tRNA ligase</fullName>
        <ecNumber evidence="2">6.1.1.7</ecNumber>
    </recommendedName>
</protein>
<evidence type="ECO:0000256" key="11">
    <source>
        <dbReference type="SAM" id="Coils"/>
    </source>
</evidence>
<evidence type="ECO:0000256" key="4">
    <source>
        <dbReference type="ARBA" id="ARBA00022555"/>
    </source>
</evidence>
<keyword evidence="8" id="KW-0694">RNA-binding</keyword>
<dbReference type="SMART" id="SM00863">
    <property type="entry name" value="tRNA_SAD"/>
    <property type="match status" value="1"/>
</dbReference>
<evidence type="ECO:0000256" key="8">
    <source>
        <dbReference type="ARBA" id="ARBA00022884"/>
    </source>
</evidence>
<dbReference type="InterPro" id="IPR018165">
    <property type="entry name" value="Ala-tRNA-synth_IIc_core"/>
</dbReference>
<dbReference type="GO" id="GO:0005524">
    <property type="term" value="F:ATP binding"/>
    <property type="evidence" value="ECO:0007669"/>
    <property type="project" value="UniProtKB-KW"/>
</dbReference>
<keyword evidence="11" id="KW-0175">Coiled coil</keyword>
<dbReference type="PANTHER" id="PTHR11777">
    <property type="entry name" value="ALANYL-TRNA SYNTHETASE"/>
    <property type="match status" value="1"/>
</dbReference>